<feature type="region of interest" description="Disordered" evidence="1">
    <location>
        <begin position="944"/>
        <end position="970"/>
    </location>
</feature>
<comment type="caution">
    <text evidence="2">The sequence shown here is derived from an EMBL/GenBank/DDBJ whole genome shotgun (WGS) entry which is preliminary data.</text>
</comment>
<feature type="compositionally biased region" description="Acidic residues" evidence="1">
    <location>
        <begin position="955"/>
        <end position="970"/>
    </location>
</feature>
<dbReference type="OrthoDB" id="3183767at2759"/>
<feature type="compositionally biased region" description="Acidic residues" evidence="1">
    <location>
        <begin position="994"/>
        <end position="1006"/>
    </location>
</feature>
<keyword evidence="3" id="KW-1185">Reference proteome</keyword>
<gene>
    <name evidence="2" type="ORF">EST38_g13228</name>
</gene>
<feature type="region of interest" description="Disordered" evidence="1">
    <location>
        <begin position="991"/>
        <end position="1037"/>
    </location>
</feature>
<dbReference type="Pfam" id="PF18759">
    <property type="entry name" value="Plavaka"/>
    <property type="match status" value="1"/>
</dbReference>
<feature type="compositionally biased region" description="Polar residues" evidence="1">
    <location>
        <begin position="762"/>
        <end position="771"/>
    </location>
</feature>
<feature type="region of interest" description="Disordered" evidence="1">
    <location>
        <begin position="761"/>
        <end position="787"/>
    </location>
</feature>
<feature type="compositionally biased region" description="Low complexity" evidence="1">
    <location>
        <begin position="140"/>
        <end position="149"/>
    </location>
</feature>
<dbReference type="STRING" id="2316362.A0A4Q2D378"/>
<feature type="compositionally biased region" description="Acidic residues" evidence="1">
    <location>
        <begin position="1015"/>
        <end position="1037"/>
    </location>
</feature>
<organism evidence="2 3">
    <name type="scientific">Candolleomyces aberdarensis</name>
    <dbReference type="NCBI Taxonomy" id="2316362"/>
    <lineage>
        <taxon>Eukaryota</taxon>
        <taxon>Fungi</taxon>
        <taxon>Dikarya</taxon>
        <taxon>Basidiomycota</taxon>
        <taxon>Agaricomycotina</taxon>
        <taxon>Agaricomycetes</taxon>
        <taxon>Agaricomycetidae</taxon>
        <taxon>Agaricales</taxon>
        <taxon>Agaricineae</taxon>
        <taxon>Psathyrellaceae</taxon>
        <taxon>Candolleomyces</taxon>
    </lineage>
</organism>
<dbReference type="EMBL" id="SDEE01001178">
    <property type="protein sequence ID" value="RXW12625.1"/>
    <property type="molecule type" value="Genomic_DNA"/>
</dbReference>
<accession>A0A4Q2D378</accession>
<feature type="region of interest" description="Disordered" evidence="1">
    <location>
        <begin position="46"/>
        <end position="87"/>
    </location>
</feature>
<evidence type="ECO:0000313" key="2">
    <source>
        <dbReference type="EMBL" id="RXW12625.1"/>
    </source>
</evidence>
<dbReference type="Proteomes" id="UP000290288">
    <property type="component" value="Unassembled WGS sequence"/>
</dbReference>
<dbReference type="InterPro" id="IPR041078">
    <property type="entry name" value="Plavaka"/>
</dbReference>
<sequence length="1037" mass="117656">MNPYSCVSGKCPDNFSGPSQTSLRRHQLQCPAFQEFRQDGKALRKERAALSRAEKEARKRKRVKVAHNAGSSAPIGTSATGASHSRAFSDNSDAQIMFLDSMDVDHDNAAVESGFTLPAPPAGELYPGVPPSPVDKPGQPAGSEIGSGPSEPPIPPPLRIRIRRPTPREVQDDLPESIPALSDDDDEDLEDIGNNEQRPIGATHGLTGIRRVILTFRDKLTTVANSFGLFRQYLHRPTFDPDRFVSPDDLAKSVAQHVDLEDEPNPPEPEYLHKNPTFSLLSEWQVTGSSEKSNKEMDRLVSDVFADPNFNLEDARRFKAQRVASEIDKNEAGTSFFNQFTEVSVSIDVPSGNPDVPPRTFHIPGLHFRPLTSLIRAAFAHPLAAQFHFSPFKLFHQSTDGKTQRVFCEVYDSDVFIQENDEVKKAKNPPDDPNCRREKVVAAMMLWSDSTHLADFGTAKLWPIYMALGNLSKYFRALPDVGAFQHVAYIPSIPDSIKNELLSWHKEHSKSKSKSAQQDILTHCRRELMHAVWRMLLDDDFVHAYQYGIVIKCMDGVERRVFPRFFTYAADYPENYLWEKVASARRWVYEKGRGVKSVYVEDYLKETSLVPTVNAFVDRLGRDFDLTGMLAPDLMHELELGVWKALFTHLVRVLYAAATDGSLVRELDARFRWISTFGGDTIRNFSNNTSEMKKLAARDYEDILQGELAHKLVKRLYGTTNKRRIEKQIGTRVRRIERAKLAAQRREQRLRLVQMRQVVHSEGTTSATVTSGHREQSAEPDVEEDRDPRYYISPSRNNGFDLSQLLKENRGNPAYKNFMRKLQDHLLGRRINRGFDGDAHDDFTDEDRNSVRIYGNKIYEWKEEFENYAFGFLDPAQVLRGCHLIPAFHSGQTDKLLPYDCAVARQVKLDSAENSSTQDWTNYYVNIFVDRDMVMRHYGGGVGHQANTQVHAPLDDEPPADQDHQVDEEELDDIQSSVELDIQQIDRELMELDERGEDGEIDEEVGQAEGIAAMDESDGELDEESNDEEEGEFPDFD</sequence>
<proteinExistence type="predicted"/>
<dbReference type="AlphaFoldDB" id="A0A4Q2D378"/>
<feature type="compositionally biased region" description="Basic and acidic residues" evidence="1">
    <location>
        <begin position="46"/>
        <end position="57"/>
    </location>
</feature>
<name>A0A4Q2D378_9AGAR</name>
<evidence type="ECO:0000256" key="1">
    <source>
        <dbReference type="SAM" id="MobiDB-lite"/>
    </source>
</evidence>
<protein>
    <submittedName>
        <fullName evidence="2">Uncharacterized protein</fullName>
    </submittedName>
</protein>
<reference evidence="2 3" key="1">
    <citation type="submission" date="2019-01" db="EMBL/GenBank/DDBJ databases">
        <title>Draft genome sequence of Psathyrella aberdarensis IHI B618.</title>
        <authorList>
            <person name="Buettner E."/>
            <person name="Kellner H."/>
        </authorList>
    </citation>
    <scope>NUCLEOTIDE SEQUENCE [LARGE SCALE GENOMIC DNA]</scope>
    <source>
        <strain evidence="2 3">IHI B618</strain>
    </source>
</reference>
<feature type="compositionally biased region" description="Polar residues" evidence="1">
    <location>
        <begin position="69"/>
        <end position="87"/>
    </location>
</feature>
<evidence type="ECO:0000313" key="3">
    <source>
        <dbReference type="Proteomes" id="UP000290288"/>
    </source>
</evidence>
<feature type="region of interest" description="Disordered" evidence="1">
    <location>
        <begin position="121"/>
        <end position="187"/>
    </location>
</feature>